<dbReference type="PRINTS" id="PR00081">
    <property type="entry name" value="GDHRDH"/>
</dbReference>
<dbReference type="EMBL" id="NHRY01000239">
    <property type="protein sequence ID" value="PPQ28675.1"/>
    <property type="molecule type" value="Genomic_DNA"/>
</dbReference>
<dbReference type="CDD" id="cd05233">
    <property type="entry name" value="SDR_c"/>
    <property type="match status" value="1"/>
</dbReference>
<name>A0A2S6N230_RHOGL</name>
<dbReference type="PROSITE" id="PS00061">
    <property type="entry name" value="ADH_SHORT"/>
    <property type="match status" value="1"/>
</dbReference>
<accession>A0A2S6N230</accession>
<dbReference type="InterPro" id="IPR020904">
    <property type="entry name" value="Sc_DH/Rdtase_CS"/>
</dbReference>
<gene>
    <name evidence="2" type="ORF">CCS01_23545</name>
</gene>
<dbReference type="InterPro" id="IPR036291">
    <property type="entry name" value="NAD(P)-bd_dom_sf"/>
</dbReference>
<dbReference type="FunFam" id="3.40.50.720:FF:000084">
    <property type="entry name" value="Short-chain dehydrogenase reductase"/>
    <property type="match status" value="1"/>
</dbReference>
<sequence length="253" mass="25791">MIRYDLTGKTALVTGGASGIGFATAKMLAGFGATVAVNFLADDPRGPEAVETLAATGARAIAAPGSVGEAGAAEAMVQKAVADLGRLDLLVNNAGTPGTRHRIAPPQLDLITEDLWSLLLEVNLLGVFRCAKAAAPALKAAGGAIVNTASIAGLGRAGSSLAYSATKAGVVSLTQNLARALAPEVRVNAIAPGAVDSSWMVEWTDEERQQSIDRALLKRRCQPEDLAEVILFLGFGAAMVTGQTVTVDGGLTL</sequence>
<keyword evidence="3" id="KW-1185">Reference proteome</keyword>
<proteinExistence type="inferred from homology"/>
<dbReference type="Pfam" id="PF13561">
    <property type="entry name" value="adh_short_C2"/>
    <property type="match status" value="1"/>
</dbReference>
<reference evidence="2 3" key="1">
    <citation type="journal article" date="2018" name="Arch. Microbiol.">
        <title>New insights into the metabolic potential of the phototrophic purple bacterium Rhodopila globiformis DSM 161(T) from its draft genome sequence and evidence for a vanadium-dependent nitrogenase.</title>
        <authorList>
            <person name="Imhoff J.F."/>
            <person name="Rahn T."/>
            <person name="Kunzel S."/>
            <person name="Neulinger S.C."/>
        </authorList>
    </citation>
    <scope>NUCLEOTIDE SEQUENCE [LARGE SCALE GENOMIC DNA]</scope>
    <source>
        <strain evidence="2 3">DSM 161</strain>
    </source>
</reference>
<dbReference type="SUPFAM" id="SSF51735">
    <property type="entry name" value="NAD(P)-binding Rossmann-fold domains"/>
    <property type="match status" value="1"/>
</dbReference>
<dbReference type="InterPro" id="IPR002347">
    <property type="entry name" value="SDR_fam"/>
</dbReference>
<dbReference type="Proteomes" id="UP000239724">
    <property type="component" value="Unassembled WGS sequence"/>
</dbReference>
<evidence type="ECO:0000313" key="2">
    <source>
        <dbReference type="EMBL" id="PPQ28675.1"/>
    </source>
</evidence>
<organism evidence="2 3">
    <name type="scientific">Rhodopila globiformis</name>
    <name type="common">Rhodopseudomonas globiformis</name>
    <dbReference type="NCBI Taxonomy" id="1071"/>
    <lineage>
        <taxon>Bacteria</taxon>
        <taxon>Pseudomonadati</taxon>
        <taxon>Pseudomonadota</taxon>
        <taxon>Alphaproteobacteria</taxon>
        <taxon>Acetobacterales</taxon>
        <taxon>Acetobacteraceae</taxon>
        <taxon>Rhodopila</taxon>
    </lineage>
</organism>
<evidence type="ECO:0000256" key="1">
    <source>
        <dbReference type="ARBA" id="ARBA00006484"/>
    </source>
</evidence>
<dbReference type="RefSeq" id="WP_104521266.1">
    <property type="nucleotide sequence ID" value="NZ_NHRY01000239.1"/>
</dbReference>
<comment type="similarity">
    <text evidence="1">Belongs to the short-chain dehydrogenases/reductases (SDR) family.</text>
</comment>
<dbReference type="PRINTS" id="PR00080">
    <property type="entry name" value="SDRFAMILY"/>
</dbReference>
<comment type="caution">
    <text evidence="2">The sequence shown here is derived from an EMBL/GenBank/DDBJ whole genome shotgun (WGS) entry which is preliminary data.</text>
</comment>
<dbReference type="GO" id="GO:0016616">
    <property type="term" value="F:oxidoreductase activity, acting on the CH-OH group of donors, NAD or NADP as acceptor"/>
    <property type="evidence" value="ECO:0007669"/>
    <property type="project" value="TreeGrafter"/>
</dbReference>
<dbReference type="PANTHER" id="PTHR42760">
    <property type="entry name" value="SHORT-CHAIN DEHYDROGENASES/REDUCTASES FAMILY MEMBER"/>
    <property type="match status" value="1"/>
</dbReference>
<evidence type="ECO:0000313" key="3">
    <source>
        <dbReference type="Proteomes" id="UP000239724"/>
    </source>
</evidence>
<dbReference type="OrthoDB" id="198783at2"/>
<dbReference type="Gene3D" id="3.40.50.720">
    <property type="entry name" value="NAD(P)-binding Rossmann-like Domain"/>
    <property type="match status" value="1"/>
</dbReference>
<protein>
    <submittedName>
        <fullName evidence="2">Oxidoreductase</fullName>
    </submittedName>
</protein>
<dbReference type="AlphaFoldDB" id="A0A2S6N230"/>